<proteinExistence type="predicted"/>
<evidence type="ECO:0000313" key="1">
    <source>
        <dbReference type="EMBL" id="KKK68966.1"/>
    </source>
</evidence>
<sequence length="60" mass="6886">MTGLAVLIESAFQQWFISYRGKPWGFLRDAFEAGWEARAKHDAKIAIDVLHLNEHDLADE</sequence>
<dbReference type="AlphaFoldDB" id="A0A0F9A9R2"/>
<comment type="caution">
    <text evidence="1">The sequence shown here is derived from an EMBL/GenBank/DDBJ whole genome shotgun (WGS) entry which is preliminary data.</text>
</comment>
<dbReference type="EMBL" id="LAZR01058885">
    <property type="protein sequence ID" value="KKK68966.1"/>
    <property type="molecule type" value="Genomic_DNA"/>
</dbReference>
<name>A0A0F9A9R2_9ZZZZ</name>
<gene>
    <name evidence="1" type="ORF">LCGC14_2938740</name>
</gene>
<organism evidence="1">
    <name type="scientific">marine sediment metagenome</name>
    <dbReference type="NCBI Taxonomy" id="412755"/>
    <lineage>
        <taxon>unclassified sequences</taxon>
        <taxon>metagenomes</taxon>
        <taxon>ecological metagenomes</taxon>
    </lineage>
</organism>
<reference evidence="1" key="1">
    <citation type="journal article" date="2015" name="Nature">
        <title>Complex archaea that bridge the gap between prokaryotes and eukaryotes.</title>
        <authorList>
            <person name="Spang A."/>
            <person name="Saw J.H."/>
            <person name="Jorgensen S.L."/>
            <person name="Zaremba-Niedzwiedzka K."/>
            <person name="Martijn J."/>
            <person name="Lind A.E."/>
            <person name="van Eijk R."/>
            <person name="Schleper C."/>
            <person name="Guy L."/>
            <person name="Ettema T.J."/>
        </authorList>
    </citation>
    <scope>NUCLEOTIDE SEQUENCE</scope>
</reference>
<protein>
    <submittedName>
        <fullName evidence="1">Uncharacterized protein</fullName>
    </submittedName>
</protein>
<accession>A0A0F9A9R2</accession>